<evidence type="ECO:0000313" key="4">
    <source>
        <dbReference type="Proteomes" id="UP001501627"/>
    </source>
</evidence>
<evidence type="ECO:0008006" key="5">
    <source>
        <dbReference type="Google" id="ProtNLM"/>
    </source>
</evidence>
<organism evidence="3 4">
    <name type="scientific">Comamonas faecalis</name>
    <dbReference type="NCBI Taxonomy" id="1387849"/>
    <lineage>
        <taxon>Bacteria</taxon>
        <taxon>Pseudomonadati</taxon>
        <taxon>Pseudomonadota</taxon>
        <taxon>Betaproteobacteria</taxon>
        <taxon>Burkholderiales</taxon>
        <taxon>Comamonadaceae</taxon>
        <taxon>Comamonas</taxon>
    </lineage>
</organism>
<keyword evidence="2" id="KW-0472">Membrane</keyword>
<feature type="transmembrane region" description="Helical" evidence="2">
    <location>
        <begin position="15"/>
        <end position="35"/>
    </location>
</feature>
<evidence type="ECO:0000313" key="3">
    <source>
        <dbReference type="EMBL" id="GAA3994339.1"/>
    </source>
</evidence>
<keyword evidence="4" id="KW-1185">Reference proteome</keyword>
<protein>
    <recommendedName>
        <fullName evidence="5">Secreted protein</fullName>
    </recommendedName>
</protein>
<keyword evidence="2" id="KW-0812">Transmembrane</keyword>
<comment type="caution">
    <text evidence="3">The sequence shown here is derived from an EMBL/GenBank/DDBJ whole genome shotgun (WGS) entry which is preliminary data.</text>
</comment>
<reference evidence="4" key="1">
    <citation type="journal article" date="2019" name="Int. J. Syst. Evol. Microbiol.">
        <title>The Global Catalogue of Microorganisms (GCM) 10K type strain sequencing project: providing services to taxonomists for standard genome sequencing and annotation.</title>
        <authorList>
            <consortium name="The Broad Institute Genomics Platform"/>
            <consortium name="The Broad Institute Genome Sequencing Center for Infectious Disease"/>
            <person name="Wu L."/>
            <person name="Ma J."/>
        </authorList>
    </citation>
    <scope>NUCLEOTIDE SEQUENCE [LARGE SCALE GENOMIC DNA]</scope>
    <source>
        <strain evidence="4">JCM 17561</strain>
    </source>
</reference>
<accession>A0ABP7R973</accession>
<dbReference type="EMBL" id="BAABBP010000013">
    <property type="protein sequence ID" value="GAA3994339.1"/>
    <property type="molecule type" value="Genomic_DNA"/>
</dbReference>
<name>A0ABP7R973_9BURK</name>
<proteinExistence type="predicted"/>
<gene>
    <name evidence="3" type="ORF">GCM10022279_17390</name>
</gene>
<evidence type="ECO:0000256" key="2">
    <source>
        <dbReference type="SAM" id="Phobius"/>
    </source>
</evidence>
<keyword evidence="2" id="KW-1133">Transmembrane helix</keyword>
<feature type="region of interest" description="Disordered" evidence="1">
    <location>
        <begin position="67"/>
        <end position="98"/>
    </location>
</feature>
<sequence length="98" mass="10366">MPTCTAPRLAPPLKIHAVLGCPLTMFLCVAVLRAVSRDCTARYLPFYNVLVLEQAGRVTNAAKITPASQPLNGPGSLARKNIQGTPNRQACAPIKAVA</sequence>
<evidence type="ECO:0000256" key="1">
    <source>
        <dbReference type="SAM" id="MobiDB-lite"/>
    </source>
</evidence>
<dbReference type="Proteomes" id="UP001501627">
    <property type="component" value="Unassembled WGS sequence"/>
</dbReference>